<evidence type="ECO:0000256" key="4">
    <source>
        <dbReference type="ARBA" id="ARBA00023136"/>
    </source>
</evidence>
<feature type="transmembrane region" description="Helical" evidence="5">
    <location>
        <begin position="111"/>
        <end position="133"/>
    </location>
</feature>
<dbReference type="PANTHER" id="PTHR35371:SF1">
    <property type="entry name" value="BLR7753 PROTEIN"/>
    <property type="match status" value="1"/>
</dbReference>
<dbReference type="EMBL" id="AZNH01000004">
    <property type="protein sequence ID" value="KID91126.1"/>
    <property type="molecule type" value="Genomic_DNA"/>
</dbReference>
<name>A0A0B4HMB1_METGA</name>
<organism evidence="6 7">
    <name type="scientific">Metarhizium guizhouense (strain ARSEF 977)</name>
    <dbReference type="NCBI Taxonomy" id="1276136"/>
    <lineage>
        <taxon>Eukaryota</taxon>
        <taxon>Fungi</taxon>
        <taxon>Dikarya</taxon>
        <taxon>Ascomycota</taxon>
        <taxon>Pezizomycotina</taxon>
        <taxon>Sordariomycetes</taxon>
        <taxon>Hypocreomycetidae</taxon>
        <taxon>Hypocreales</taxon>
        <taxon>Clavicipitaceae</taxon>
        <taxon>Metarhizium</taxon>
    </lineage>
</organism>
<evidence type="ECO:0000256" key="1">
    <source>
        <dbReference type="ARBA" id="ARBA00004370"/>
    </source>
</evidence>
<dbReference type="InterPro" id="IPR023352">
    <property type="entry name" value="MAPEG-like_dom_sf"/>
</dbReference>
<dbReference type="OrthoDB" id="2122304at2759"/>
<gene>
    <name evidence="6" type="ORF">MGU_02080</name>
</gene>
<dbReference type="InterPro" id="IPR001129">
    <property type="entry name" value="Membr-assoc_MAPEG"/>
</dbReference>
<comment type="caution">
    <text evidence="6">The sequence shown here is derived from an EMBL/GenBank/DDBJ whole genome shotgun (WGS) entry which is preliminary data.</text>
</comment>
<dbReference type="HOGENOM" id="CLU_110778_0_2_1"/>
<evidence type="ECO:0000313" key="6">
    <source>
        <dbReference type="EMBL" id="KID91126.1"/>
    </source>
</evidence>
<evidence type="ECO:0000256" key="5">
    <source>
        <dbReference type="SAM" id="Phobius"/>
    </source>
</evidence>
<feature type="transmembrane region" description="Helical" evidence="5">
    <location>
        <begin position="145"/>
        <end position="163"/>
    </location>
</feature>
<proteinExistence type="predicted"/>
<dbReference type="PANTHER" id="PTHR35371">
    <property type="entry name" value="INNER MEMBRANE PROTEIN"/>
    <property type="match status" value="1"/>
</dbReference>
<reference evidence="6 7" key="1">
    <citation type="journal article" date="2014" name="Proc. Natl. Acad. Sci. U.S.A.">
        <title>Trajectory and genomic determinants of fungal-pathogen speciation and host adaptation.</title>
        <authorList>
            <person name="Hu X."/>
            <person name="Xiao G."/>
            <person name="Zheng P."/>
            <person name="Shang Y."/>
            <person name="Su Y."/>
            <person name="Zhang X."/>
            <person name="Liu X."/>
            <person name="Zhan S."/>
            <person name="St Leger R.J."/>
            <person name="Wang C."/>
        </authorList>
    </citation>
    <scope>NUCLEOTIDE SEQUENCE [LARGE SCALE GENOMIC DNA]</scope>
    <source>
        <strain evidence="6 7">ARSEF 977</strain>
    </source>
</reference>
<keyword evidence="4 5" id="KW-0472">Membrane</keyword>
<dbReference type="GO" id="GO:0016020">
    <property type="term" value="C:membrane"/>
    <property type="evidence" value="ECO:0007669"/>
    <property type="project" value="UniProtKB-SubCell"/>
</dbReference>
<dbReference type="AlphaFoldDB" id="A0A0B4HMB1"/>
<keyword evidence="2 5" id="KW-0812">Transmembrane</keyword>
<evidence type="ECO:0000256" key="3">
    <source>
        <dbReference type="ARBA" id="ARBA00022989"/>
    </source>
</evidence>
<keyword evidence="7" id="KW-1185">Reference proteome</keyword>
<sequence>MSAIGLDFTKNLSYFTIPAVFIATCLGPHTLAVACSGKTYDNANPRALRDAVCKNDAIDKPVSLASHLFFFLQRQQMILRAKGASENGFESLGLFAGGVLAANQAGLHACVLNTLSIGYLAARLAYVFCYVKLGANRKLAGLRSLAWMVSVTLCLTMWVKAGIKAMQ</sequence>
<evidence type="ECO:0000256" key="2">
    <source>
        <dbReference type="ARBA" id="ARBA00022692"/>
    </source>
</evidence>
<protein>
    <submittedName>
        <fullName evidence="6">Membrane protein</fullName>
    </submittedName>
</protein>
<evidence type="ECO:0000313" key="7">
    <source>
        <dbReference type="Proteomes" id="UP000031192"/>
    </source>
</evidence>
<dbReference type="Gene3D" id="1.20.120.550">
    <property type="entry name" value="Membrane associated eicosanoid/glutathione metabolism-like domain"/>
    <property type="match status" value="1"/>
</dbReference>
<accession>A0A0B4HMB1</accession>
<dbReference type="Proteomes" id="UP000031192">
    <property type="component" value="Unassembled WGS sequence"/>
</dbReference>
<comment type="subcellular location">
    <subcellularLocation>
        <location evidence="1">Membrane</location>
    </subcellularLocation>
</comment>
<dbReference type="SUPFAM" id="SSF161084">
    <property type="entry name" value="MAPEG domain-like"/>
    <property type="match status" value="1"/>
</dbReference>
<keyword evidence="3 5" id="KW-1133">Transmembrane helix</keyword>
<dbReference type="Pfam" id="PF01124">
    <property type="entry name" value="MAPEG"/>
    <property type="match status" value="1"/>
</dbReference>